<protein>
    <submittedName>
        <fullName evidence="1">Uncharacterized protein</fullName>
    </submittedName>
</protein>
<gene>
    <name evidence="1" type="ORF">DBT_0285</name>
</gene>
<evidence type="ECO:0000313" key="1">
    <source>
        <dbReference type="EMBL" id="OCC16468.1"/>
    </source>
</evidence>
<keyword evidence="2" id="KW-1185">Reference proteome</keyword>
<name>A0A1B9F983_9BACT</name>
<proteinExistence type="predicted"/>
<sequence>MKTIPVYHEFLVNGHSMAEGKEKIKRFFDHYELISYSELFYLDKAILNGKQSAFWERLASSEEVNRRLLRDWIQEMKGTGVKNLEDLEMLPQGYPSKLFHTIAHVLDGFFGVDSHFFNLIEDSHWVSQRLKELIKKSPDSYWLITVEVTLAYGFQGFEKKAPRNIES</sequence>
<dbReference type="AlphaFoldDB" id="A0A1B9F983"/>
<dbReference type="RefSeq" id="WP_067615665.1">
    <property type="nucleotide sequence ID" value="NZ_MAGO01000001.1"/>
</dbReference>
<reference evidence="1 2" key="1">
    <citation type="submission" date="2016-06" db="EMBL/GenBank/DDBJ databases">
        <title>Respiratory ammonification of nitrate coupled to the oxidation of elemental sulfur in deep-sea autotrophic thermophilic bacteria.</title>
        <authorList>
            <person name="Slobodkina G.B."/>
            <person name="Mardanov A.V."/>
            <person name="Ravin N.V."/>
            <person name="Frolova A.A."/>
            <person name="Viryasiv M.B."/>
            <person name="Chernyh N.A."/>
            <person name="Bonch-Osmolovskaya E.A."/>
            <person name="Slobodkin A.I."/>
        </authorList>
    </citation>
    <scope>NUCLEOTIDE SEQUENCE [LARGE SCALE GENOMIC DNA]</scope>
    <source>
        <strain evidence="1 2">S69</strain>
    </source>
</reference>
<comment type="caution">
    <text evidence="1">The sequence shown here is derived from an EMBL/GenBank/DDBJ whole genome shotgun (WGS) entry which is preliminary data.</text>
</comment>
<organism evidence="1 2">
    <name type="scientific">Dissulfuribacter thermophilus</name>
    <dbReference type="NCBI Taxonomy" id="1156395"/>
    <lineage>
        <taxon>Bacteria</taxon>
        <taxon>Pseudomonadati</taxon>
        <taxon>Thermodesulfobacteriota</taxon>
        <taxon>Dissulfuribacteria</taxon>
        <taxon>Dissulfuribacterales</taxon>
        <taxon>Dissulfuribacteraceae</taxon>
        <taxon>Dissulfuribacter</taxon>
    </lineage>
</organism>
<accession>A0A1B9F983</accession>
<evidence type="ECO:0000313" key="2">
    <source>
        <dbReference type="Proteomes" id="UP000093080"/>
    </source>
</evidence>
<dbReference type="STRING" id="1156395.DBT_0285"/>
<dbReference type="OrthoDB" id="5431915at2"/>
<dbReference type="Proteomes" id="UP000093080">
    <property type="component" value="Unassembled WGS sequence"/>
</dbReference>
<dbReference type="EMBL" id="MAGO01000001">
    <property type="protein sequence ID" value="OCC16468.1"/>
    <property type="molecule type" value="Genomic_DNA"/>
</dbReference>